<reference evidence="2 3" key="1">
    <citation type="journal article" date="2018" name="Front. Plant Sci.">
        <title>Red Clover (Trifolium pratense) and Zigzag Clover (T. medium) - A Picture of Genomic Similarities and Differences.</title>
        <authorList>
            <person name="Dluhosova J."/>
            <person name="Istvanek J."/>
            <person name="Nedelnik J."/>
            <person name="Repkova J."/>
        </authorList>
    </citation>
    <scope>NUCLEOTIDE SEQUENCE [LARGE SCALE GENOMIC DNA]</scope>
    <source>
        <strain evidence="3">cv. 10/8</strain>
        <tissue evidence="2">Leaf</tissue>
    </source>
</reference>
<sequence length="45" mass="4959">MLRWFCGFAFLVCGGLLRKWEENRHPMTAGKWRGGGGCGGGSWQG</sequence>
<evidence type="ECO:0000313" key="3">
    <source>
        <dbReference type="Proteomes" id="UP000265520"/>
    </source>
</evidence>
<comment type="caution">
    <text evidence="2">The sequence shown here is derived from an EMBL/GenBank/DDBJ whole genome shotgun (WGS) entry which is preliminary data.</text>
</comment>
<name>A0A392M2V9_9FABA</name>
<keyword evidence="3" id="KW-1185">Reference proteome</keyword>
<proteinExistence type="predicted"/>
<dbReference type="Proteomes" id="UP000265520">
    <property type="component" value="Unassembled WGS sequence"/>
</dbReference>
<evidence type="ECO:0000313" key="2">
    <source>
        <dbReference type="EMBL" id="MCH81559.1"/>
    </source>
</evidence>
<dbReference type="AlphaFoldDB" id="A0A392M2V9"/>
<dbReference type="EMBL" id="LXQA010002442">
    <property type="protein sequence ID" value="MCH81559.1"/>
    <property type="molecule type" value="Genomic_DNA"/>
</dbReference>
<feature type="chain" id="PRO_5017475621" evidence="1">
    <location>
        <begin position="18"/>
        <end position="45"/>
    </location>
</feature>
<accession>A0A392M2V9</accession>
<organism evidence="2 3">
    <name type="scientific">Trifolium medium</name>
    <dbReference type="NCBI Taxonomy" id="97028"/>
    <lineage>
        <taxon>Eukaryota</taxon>
        <taxon>Viridiplantae</taxon>
        <taxon>Streptophyta</taxon>
        <taxon>Embryophyta</taxon>
        <taxon>Tracheophyta</taxon>
        <taxon>Spermatophyta</taxon>
        <taxon>Magnoliopsida</taxon>
        <taxon>eudicotyledons</taxon>
        <taxon>Gunneridae</taxon>
        <taxon>Pentapetalae</taxon>
        <taxon>rosids</taxon>
        <taxon>fabids</taxon>
        <taxon>Fabales</taxon>
        <taxon>Fabaceae</taxon>
        <taxon>Papilionoideae</taxon>
        <taxon>50 kb inversion clade</taxon>
        <taxon>NPAAA clade</taxon>
        <taxon>Hologalegina</taxon>
        <taxon>IRL clade</taxon>
        <taxon>Trifolieae</taxon>
        <taxon>Trifolium</taxon>
    </lineage>
</organism>
<feature type="signal peptide" evidence="1">
    <location>
        <begin position="1"/>
        <end position="17"/>
    </location>
</feature>
<protein>
    <submittedName>
        <fullName evidence="2">Uncharacterized protein</fullName>
    </submittedName>
</protein>
<gene>
    <name evidence="2" type="ORF">A2U01_0002349</name>
</gene>
<evidence type="ECO:0000256" key="1">
    <source>
        <dbReference type="SAM" id="SignalP"/>
    </source>
</evidence>
<keyword evidence="1" id="KW-0732">Signal</keyword>